<feature type="transmembrane region" description="Helical" evidence="4">
    <location>
        <begin position="32"/>
        <end position="50"/>
    </location>
</feature>
<feature type="transmembrane region" description="Helical" evidence="4">
    <location>
        <begin position="6"/>
        <end position="25"/>
    </location>
</feature>
<sequence length="351" mass="39014">MLAIPIPFVVSLMLATLAVTLHVRYSEQAKKAMMFVLLCALTTGVVGLRWTYNAPLIAILQPILASFIPIVAWTTFAYPNKQTIQGLAKHFWAPLLVTLCTSTRSFWALPLDELLTGIYLFYGLALIRHSTKEASFHHISFGCWENAKRAANIAGWMLIFSALIDGAMSLDFAVNHGKLAPYILSVGHLVLLPILSITVVTVAMSSAPIEETPSHKQRSEKGSTIADKEPSLPTITRAQAKEIVSAFEQLMDEKSAYLDPELTLSKLSRKLCIPAKHISIAVNMLLDKNISKLINEYRIEHAKRALQQSDQTITQIMMNSGFQTKSNFNREFSRVTGMTPSQFRKLNPLAN</sequence>
<evidence type="ECO:0000313" key="6">
    <source>
        <dbReference type="EMBL" id="POB41770.1"/>
    </source>
</evidence>
<dbReference type="InterPro" id="IPR009057">
    <property type="entry name" value="Homeodomain-like_sf"/>
</dbReference>
<keyword evidence="4" id="KW-0812">Transmembrane</keyword>
<evidence type="ECO:0000256" key="3">
    <source>
        <dbReference type="ARBA" id="ARBA00023163"/>
    </source>
</evidence>
<dbReference type="GO" id="GO:0003700">
    <property type="term" value="F:DNA-binding transcription factor activity"/>
    <property type="evidence" value="ECO:0007669"/>
    <property type="project" value="InterPro"/>
</dbReference>
<dbReference type="AlphaFoldDB" id="A0A2S3QV72"/>
<keyword evidence="3" id="KW-0804">Transcription</keyword>
<dbReference type="SUPFAM" id="SSF46689">
    <property type="entry name" value="Homeodomain-like"/>
    <property type="match status" value="1"/>
</dbReference>
<keyword evidence="4" id="KW-1133">Transmembrane helix</keyword>
<feature type="domain" description="HTH araC/xylS-type" evidence="5">
    <location>
        <begin position="241"/>
        <end position="346"/>
    </location>
</feature>
<dbReference type="Gene3D" id="1.10.10.60">
    <property type="entry name" value="Homeodomain-like"/>
    <property type="match status" value="1"/>
</dbReference>
<reference evidence="6 7" key="1">
    <citation type="journal article" date="2018" name="Front. Microbiol.">
        <title>Phylogeny of Vibrio vulnificus from the Analysis of the Core-Genome: Implications for Intra-Species Taxonomy.</title>
        <authorList>
            <person name="Roig F.J."/>
            <person name="Gonzalez-Candelas F."/>
            <person name="Sanjuan E."/>
            <person name="Fouz B."/>
            <person name="Feil E.J."/>
            <person name="Llorens C."/>
            <person name="Baker-Austin C."/>
            <person name="Oliver J.D."/>
            <person name="Danin-Poleg Y."/>
            <person name="Gibas C.J."/>
            <person name="Kashi Y."/>
            <person name="Gulig P.A."/>
            <person name="Morrison S.S."/>
            <person name="Amaro C."/>
        </authorList>
    </citation>
    <scope>NUCLEOTIDE SEQUENCE [LARGE SCALE GENOMIC DNA]</scope>
    <source>
        <strain evidence="6 7">CECT4608</strain>
    </source>
</reference>
<proteinExistence type="predicted"/>
<dbReference type="PANTHER" id="PTHR43280">
    <property type="entry name" value="ARAC-FAMILY TRANSCRIPTIONAL REGULATOR"/>
    <property type="match status" value="1"/>
</dbReference>
<dbReference type="GO" id="GO:0043565">
    <property type="term" value="F:sequence-specific DNA binding"/>
    <property type="evidence" value="ECO:0007669"/>
    <property type="project" value="InterPro"/>
</dbReference>
<keyword evidence="4" id="KW-0472">Membrane</keyword>
<dbReference type="Pfam" id="PF12833">
    <property type="entry name" value="HTH_18"/>
    <property type="match status" value="1"/>
</dbReference>
<name>A0A2S3QV72_VIBVL</name>
<feature type="transmembrane region" description="Helical" evidence="4">
    <location>
        <begin position="182"/>
        <end position="209"/>
    </location>
</feature>
<evidence type="ECO:0000256" key="2">
    <source>
        <dbReference type="ARBA" id="ARBA00023125"/>
    </source>
</evidence>
<dbReference type="RefSeq" id="WP_103201202.1">
    <property type="nucleotide sequence ID" value="NZ_JACGLW010000003.1"/>
</dbReference>
<protein>
    <submittedName>
        <fullName evidence="6">AraC family transcriptional regulator</fullName>
    </submittedName>
</protein>
<organism evidence="6 7">
    <name type="scientific">Vibrio vulnificus</name>
    <dbReference type="NCBI Taxonomy" id="672"/>
    <lineage>
        <taxon>Bacteria</taxon>
        <taxon>Pseudomonadati</taxon>
        <taxon>Pseudomonadota</taxon>
        <taxon>Gammaproteobacteria</taxon>
        <taxon>Vibrionales</taxon>
        <taxon>Vibrionaceae</taxon>
        <taxon>Vibrio</taxon>
    </lineage>
</organism>
<dbReference type="Proteomes" id="UP000237466">
    <property type="component" value="Unassembled WGS sequence"/>
</dbReference>
<accession>A0A2S3QV72</accession>
<dbReference type="PRINTS" id="PR00032">
    <property type="entry name" value="HTHARAC"/>
</dbReference>
<keyword evidence="1" id="KW-0805">Transcription regulation</keyword>
<comment type="caution">
    <text evidence="6">The sequence shown here is derived from an EMBL/GenBank/DDBJ whole genome shotgun (WGS) entry which is preliminary data.</text>
</comment>
<gene>
    <name evidence="6" type="ORF">CRN52_22525</name>
</gene>
<feature type="transmembrane region" description="Helical" evidence="4">
    <location>
        <begin position="151"/>
        <end position="170"/>
    </location>
</feature>
<dbReference type="PANTHER" id="PTHR43280:SF29">
    <property type="entry name" value="ARAC-FAMILY TRANSCRIPTIONAL REGULATOR"/>
    <property type="match status" value="1"/>
</dbReference>
<dbReference type="InterPro" id="IPR018060">
    <property type="entry name" value="HTH_AraC"/>
</dbReference>
<evidence type="ECO:0000313" key="7">
    <source>
        <dbReference type="Proteomes" id="UP000237466"/>
    </source>
</evidence>
<evidence type="ECO:0000259" key="5">
    <source>
        <dbReference type="PROSITE" id="PS01124"/>
    </source>
</evidence>
<feature type="transmembrane region" description="Helical" evidence="4">
    <location>
        <begin position="114"/>
        <end position="131"/>
    </location>
</feature>
<dbReference type="SMART" id="SM00342">
    <property type="entry name" value="HTH_ARAC"/>
    <property type="match status" value="1"/>
</dbReference>
<dbReference type="InterPro" id="IPR020449">
    <property type="entry name" value="Tscrpt_reg_AraC-type_HTH"/>
</dbReference>
<feature type="transmembrane region" description="Helical" evidence="4">
    <location>
        <begin position="56"/>
        <end position="78"/>
    </location>
</feature>
<dbReference type="PROSITE" id="PS01124">
    <property type="entry name" value="HTH_ARAC_FAMILY_2"/>
    <property type="match status" value="1"/>
</dbReference>
<evidence type="ECO:0000256" key="4">
    <source>
        <dbReference type="SAM" id="Phobius"/>
    </source>
</evidence>
<keyword evidence="2" id="KW-0238">DNA-binding</keyword>
<dbReference type="EMBL" id="PDGH01000146">
    <property type="protein sequence ID" value="POB41770.1"/>
    <property type="molecule type" value="Genomic_DNA"/>
</dbReference>
<evidence type="ECO:0000256" key="1">
    <source>
        <dbReference type="ARBA" id="ARBA00023015"/>
    </source>
</evidence>